<evidence type="ECO:0000313" key="2">
    <source>
        <dbReference type="Proteomes" id="UP000176349"/>
    </source>
</evidence>
<dbReference type="NCBIfam" id="TIGR00741">
    <property type="entry name" value="yfiA"/>
    <property type="match status" value="1"/>
</dbReference>
<dbReference type="InterPro" id="IPR036567">
    <property type="entry name" value="RHF-like"/>
</dbReference>
<comment type="caution">
    <text evidence="1">The sequence shown here is derived from an EMBL/GenBank/DDBJ whole genome shotgun (WGS) entry which is preliminary data.</text>
</comment>
<sequence length="107" mass="12324">MTIRIKVTKLALSPALRTYTEEKLGGVEKLVRRWDAAGAVSMSVEIARTTRHHKKGQIYYAEANLKLPGAMLRAREEHWDMRVAVTKVRMKLKKEIEKYKQKTTGRA</sequence>
<dbReference type="Gene3D" id="3.30.160.100">
    <property type="entry name" value="Ribosome hibernation promotion factor-like"/>
    <property type="match status" value="1"/>
</dbReference>
<proteinExistence type="predicted"/>
<dbReference type="InterPro" id="IPR003489">
    <property type="entry name" value="RHF/RaiA"/>
</dbReference>
<dbReference type="Pfam" id="PF02482">
    <property type="entry name" value="Ribosomal_S30AE"/>
    <property type="match status" value="1"/>
</dbReference>
<dbReference type="EMBL" id="MHKV01000033">
    <property type="protein sequence ID" value="OGY96817.1"/>
    <property type="molecule type" value="Genomic_DNA"/>
</dbReference>
<name>A0A1G2C8J8_9BACT</name>
<reference evidence="1 2" key="1">
    <citation type="journal article" date="2016" name="Nat. Commun.">
        <title>Thousands of microbial genomes shed light on interconnected biogeochemical processes in an aquifer system.</title>
        <authorList>
            <person name="Anantharaman K."/>
            <person name="Brown C.T."/>
            <person name="Hug L.A."/>
            <person name="Sharon I."/>
            <person name="Castelle C.J."/>
            <person name="Probst A.J."/>
            <person name="Thomas B.C."/>
            <person name="Singh A."/>
            <person name="Wilkins M.J."/>
            <person name="Karaoz U."/>
            <person name="Brodie E.L."/>
            <person name="Williams K.H."/>
            <person name="Hubbard S.S."/>
            <person name="Banfield J.F."/>
        </authorList>
    </citation>
    <scope>NUCLEOTIDE SEQUENCE [LARGE SCALE GENOMIC DNA]</scope>
</reference>
<dbReference type="AlphaFoldDB" id="A0A1G2C8J8"/>
<organism evidence="1 2">
    <name type="scientific">Candidatus Liptonbacteria bacterium GWC1_60_9</name>
    <dbReference type="NCBI Taxonomy" id="1798645"/>
    <lineage>
        <taxon>Bacteria</taxon>
        <taxon>Candidatus Liptoniibacteriota</taxon>
    </lineage>
</organism>
<protein>
    <submittedName>
        <fullName evidence="1">Ribosomal subunit interface protein</fullName>
    </submittedName>
</protein>
<evidence type="ECO:0000313" key="1">
    <source>
        <dbReference type="EMBL" id="OGY96817.1"/>
    </source>
</evidence>
<dbReference type="Proteomes" id="UP000176349">
    <property type="component" value="Unassembled WGS sequence"/>
</dbReference>
<dbReference type="SUPFAM" id="SSF69754">
    <property type="entry name" value="Ribosome binding protein Y (YfiA homologue)"/>
    <property type="match status" value="1"/>
</dbReference>
<gene>
    <name evidence="1" type="ORF">A2128_02920</name>
</gene>
<accession>A0A1G2C8J8</accession>